<evidence type="ECO:0008006" key="3">
    <source>
        <dbReference type="Google" id="ProtNLM"/>
    </source>
</evidence>
<protein>
    <recommendedName>
        <fullName evidence="3">Phospholipase B-like</fullName>
    </recommendedName>
</protein>
<dbReference type="Proteomes" id="UP001642484">
    <property type="component" value="Unassembled WGS sequence"/>
</dbReference>
<organism evidence="1 2">
    <name type="scientific">Durusdinium trenchii</name>
    <dbReference type="NCBI Taxonomy" id="1381693"/>
    <lineage>
        <taxon>Eukaryota</taxon>
        <taxon>Sar</taxon>
        <taxon>Alveolata</taxon>
        <taxon>Dinophyceae</taxon>
        <taxon>Suessiales</taxon>
        <taxon>Symbiodiniaceae</taxon>
        <taxon>Durusdinium</taxon>
    </lineage>
</organism>
<accession>A0ABP0IVR7</accession>
<keyword evidence="2" id="KW-1185">Reference proteome</keyword>
<dbReference type="SUPFAM" id="SSF51197">
    <property type="entry name" value="Clavaminate synthase-like"/>
    <property type="match status" value="1"/>
</dbReference>
<dbReference type="Gene3D" id="2.60.120.650">
    <property type="entry name" value="Cupin"/>
    <property type="match status" value="1"/>
</dbReference>
<evidence type="ECO:0000313" key="1">
    <source>
        <dbReference type="EMBL" id="CAK9006198.1"/>
    </source>
</evidence>
<comment type="caution">
    <text evidence="1">The sequence shown here is derived from an EMBL/GenBank/DDBJ whole genome shotgun (WGS) entry which is preliminary data.</text>
</comment>
<dbReference type="InterPro" id="IPR050910">
    <property type="entry name" value="JMJD6_ArgDemeth/LysHydrox"/>
</dbReference>
<proteinExistence type="predicted"/>
<name>A0ABP0IVR7_9DINO</name>
<dbReference type="PANTHER" id="PTHR12480">
    <property type="entry name" value="ARGININE DEMETHYLASE AND LYSYL-HYDROXYLASE JMJD"/>
    <property type="match status" value="1"/>
</dbReference>
<dbReference type="PANTHER" id="PTHR12480:SF21">
    <property type="entry name" value="JMJC DOMAIN-CONTAINING PROTEIN 8"/>
    <property type="match status" value="1"/>
</dbReference>
<gene>
    <name evidence="1" type="ORF">CCMP2556_LOCUS8371</name>
</gene>
<dbReference type="EMBL" id="CAXAMN010003780">
    <property type="protein sequence ID" value="CAK9006198.1"/>
    <property type="molecule type" value="Genomic_DNA"/>
</dbReference>
<reference evidence="1 2" key="1">
    <citation type="submission" date="2024-02" db="EMBL/GenBank/DDBJ databases">
        <authorList>
            <person name="Chen Y."/>
            <person name="Shah S."/>
            <person name="Dougan E. K."/>
            <person name="Thang M."/>
            <person name="Chan C."/>
        </authorList>
    </citation>
    <scope>NUCLEOTIDE SEQUENCE [LARGE SCALE GENOMIC DNA]</scope>
</reference>
<sequence length="226" mass="24919">MEEDEVAIPCPGSWSDSDDEVEVGVNGTATSGGYAPSQALALLATAPGHDHRQRNLAGSPNAGELSKFAELPPAGPAEVLDCRARSFSSEEFLHRCATGPGRPAVLHGVPEQDHWPALGKWQNQASFLQHYGHLHVQVTEMAALHGLGKPMRVELSLEEYAVYARDNQVDWPFYVWERNFTGDRHGLLEDFATPKVMGEDLYDLSPEVQNDRIRGRCRGERDGCSR</sequence>
<evidence type="ECO:0000313" key="2">
    <source>
        <dbReference type="Proteomes" id="UP001642484"/>
    </source>
</evidence>